<dbReference type="InterPro" id="IPR000601">
    <property type="entry name" value="PKD_dom"/>
</dbReference>
<dbReference type="PROSITE" id="PS50093">
    <property type="entry name" value="PKD"/>
    <property type="match status" value="1"/>
</dbReference>
<feature type="domain" description="PKD" evidence="1">
    <location>
        <begin position="81"/>
        <end position="137"/>
    </location>
</feature>
<keyword evidence="3" id="KW-1185">Reference proteome</keyword>
<accession>A0ABP9FZ74</accession>
<dbReference type="Proteomes" id="UP001500368">
    <property type="component" value="Unassembled WGS sequence"/>
</dbReference>
<dbReference type="SUPFAM" id="SSF49299">
    <property type="entry name" value="PKD domain"/>
    <property type="match status" value="1"/>
</dbReference>
<sequence>MAPPAPDQTEVAEEIPAHELVYTTVVDEFSRLPIDGGRVAFEEQLQGFGYINRHTNVFADVETQTLTEELLGHTVQIRAIPVEYTFDYGDGTVRTTSRAGESAAHFAETNNSINLTDAETPTSHIYSSTGVYPVQVTTRFIGEFQVEDSGWIAIPGSTTAAASPGEADIWRTSQRLVSGACRDAADYGCNGPFTIEPGDRPPAIYQDRYDEDGNWLGR</sequence>
<evidence type="ECO:0000313" key="2">
    <source>
        <dbReference type="EMBL" id="GAA4922690.1"/>
    </source>
</evidence>
<comment type="caution">
    <text evidence="2">The sequence shown here is derived from an EMBL/GenBank/DDBJ whole genome shotgun (WGS) entry which is preliminary data.</text>
</comment>
<reference evidence="3" key="1">
    <citation type="journal article" date="2019" name="Int. J. Syst. Evol. Microbiol.">
        <title>The Global Catalogue of Microorganisms (GCM) 10K type strain sequencing project: providing services to taxonomists for standard genome sequencing and annotation.</title>
        <authorList>
            <consortium name="The Broad Institute Genomics Platform"/>
            <consortium name="The Broad Institute Genome Sequencing Center for Infectious Disease"/>
            <person name="Wu L."/>
            <person name="Ma J."/>
        </authorList>
    </citation>
    <scope>NUCLEOTIDE SEQUENCE [LARGE SCALE GENOMIC DNA]</scope>
    <source>
        <strain evidence="3">JCM 19129</strain>
    </source>
</reference>
<evidence type="ECO:0000313" key="3">
    <source>
        <dbReference type="Proteomes" id="UP001500368"/>
    </source>
</evidence>
<proteinExistence type="predicted"/>
<dbReference type="InterPro" id="IPR035986">
    <property type="entry name" value="PKD_dom_sf"/>
</dbReference>
<dbReference type="EMBL" id="BAABLW010000007">
    <property type="protein sequence ID" value="GAA4922690.1"/>
    <property type="molecule type" value="Genomic_DNA"/>
</dbReference>
<organism evidence="2 3">
    <name type="scientific">Nesterenkonia rhizosphaerae</name>
    <dbReference type="NCBI Taxonomy" id="1348272"/>
    <lineage>
        <taxon>Bacteria</taxon>
        <taxon>Bacillati</taxon>
        <taxon>Actinomycetota</taxon>
        <taxon>Actinomycetes</taxon>
        <taxon>Micrococcales</taxon>
        <taxon>Micrococcaceae</taxon>
        <taxon>Nesterenkonia</taxon>
    </lineage>
</organism>
<protein>
    <recommendedName>
        <fullName evidence="1">PKD domain-containing protein</fullName>
    </recommendedName>
</protein>
<dbReference type="RefSeq" id="WP_345477835.1">
    <property type="nucleotide sequence ID" value="NZ_BAABLW010000007.1"/>
</dbReference>
<evidence type="ECO:0000259" key="1">
    <source>
        <dbReference type="PROSITE" id="PS50093"/>
    </source>
</evidence>
<gene>
    <name evidence="2" type="ORF">GCM10025790_19630</name>
</gene>
<name>A0ABP9FZ74_9MICC</name>